<protein>
    <submittedName>
        <fullName evidence="1">Uncharacterized protein</fullName>
    </submittedName>
</protein>
<sequence>MRIGELDIEAGRGWAWDWRSMG</sequence>
<dbReference type="EMBL" id="LAZR01064361">
    <property type="protein sequence ID" value="KKK57672.1"/>
    <property type="molecule type" value="Genomic_DNA"/>
</dbReference>
<feature type="non-terminal residue" evidence="1">
    <location>
        <position position="22"/>
    </location>
</feature>
<comment type="caution">
    <text evidence="1">The sequence shown here is derived from an EMBL/GenBank/DDBJ whole genome shotgun (WGS) entry which is preliminary data.</text>
</comment>
<proteinExistence type="predicted"/>
<name>A0A0F8WLB5_9ZZZZ</name>
<accession>A0A0F8WLB5</accession>
<dbReference type="AlphaFoldDB" id="A0A0F8WLB5"/>
<organism evidence="1">
    <name type="scientific">marine sediment metagenome</name>
    <dbReference type="NCBI Taxonomy" id="412755"/>
    <lineage>
        <taxon>unclassified sequences</taxon>
        <taxon>metagenomes</taxon>
        <taxon>ecological metagenomes</taxon>
    </lineage>
</organism>
<gene>
    <name evidence="1" type="ORF">LCGC14_3052150</name>
</gene>
<reference evidence="1" key="1">
    <citation type="journal article" date="2015" name="Nature">
        <title>Complex archaea that bridge the gap between prokaryotes and eukaryotes.</title>
        <authorList>
            <person name="Spang A."/>
            <person name="Saw J.H."/>
            <person name="Jorgensen S.L."/>
            <person name="Zaremba-Niedzwiedzka K."/>
            <person name="Martijn J."/>
            <person name="Lind A.E."/>
            <person name="van Eijk R."/>
            <person name="Schleper C."/>
            <person name="Guy L."/>
            <person name="Ettema T.J."/>
        </authorList>
    </citation>
    <scope>NUCLEOTIDE SEQUENCE</scope>
</reference>
<evidence type="ECO:0000313" key="1">
    <source>
        <dbReference type="EMBL" id="KKK57672.1"/>
    </source>
</evidence>